<sequence>WTQLPLTSSRRTPSGSPARSRPGWPPGSACWPWPSPWWPATRSGSSCSGWPGSACCCWPRPTCCCAPGSPPTRRRCGSAPSPAPAGCPGRRWSGSTSTSTSGTAWPRGHWSWRPPATSSCSAAARWAPTRGTSPGTWPGSATRP</sequence>
<feature type="region of interest" description="Disordered" evidence="1">
    <location>
        <begin position="69"/>
        <end position="144"/>
    </location>
</feature>
<name>A0A6J4JKQ3_9ACTN</name>
<feature type="non-terminal residue" evidence="2">
    <location>
        <position position="1"/>
    </location>
</feature>
<organism evidence="2">
    <name type="scientific">uncultured Mycobacteriales bacterium</name>
    <dbReference type="NCBI Taxonomy" id="581187"/>
    <lineage>
        <taxon>Bacteria</taxon>
        <taxon>Bacillati</taxon>
        <taxon>Actinomycetota</taxon>
        <taxon>Actinomycetes</taxon>
        <taxon>Mycobacteriales</taxon>
        <taxon>environmental samples</taxon>
    </lineage>
</organism>
<feature type="compositionally biased region" description="Low complexity" evidence="1">
    <location>
        <begin position="77"/>
        <end position="103"/>
    </location>
</feature>
<evidence type="ECO:0000256" key="1">
    <source>
        <dbReference type="SAM" id="MobiDB-lite"/>
    </source>
</evidence>
<accession>A0A6J4JKQ3</accession>
<proteinExistence type="predicted"/>
<feature type="compositionally biased region" description="Polar residues" evidence="1">
    <location>
        <begin position="1"/>
        <end position="17"/>
    </location>
</feature>
<gene>
    <name evidence="2" type="ORF">AVDCRST_MAG41-3584</name>
</gene>
<dbReference type="AlphaFoldDB" id="A0A6J4JKQ3"/>
<evidence type="ECO:0000313" key="2">
    <source>
        <dbReference type="EMBL" id="CAA9281010.1"/>
    </source>
</evidence>
<feature type="non-terminal residue" evidence="2">
    <location>
        <position position="144"/>
    </location>
</feature>
<dbReference type="EMBL" id="CADCTP010000326">
    <property type="protein sequence ID" value="CAA9281010.1"/>
    <property type="molecule type" value="Genomic_DNA"/>
</dbReference>
<reference evidence="2" key="1">
    <citation type="submission" date="2020-02" db="EMBL/GenBank/DDBJ databases">
        <authorList>
            <person name="Meier V. D."/>
        </authorList>
    </citation>
    <scope>NUCLEOTIDE SEQUENCE</scope>
    <source>
        <strain evidence="2">AVDCRST_MAG41</strain>
    </source>
</reference>
<feature type="region of interest" description="Disordered" evidence="1">
    <location>
        <begin position="1"/>
        <end position="27"/>
    </location>
</feature>
<protein>
    <submittedName>
        <fullName evidence="2">Uncharacterized protein</fullName>
    </submittedName>
</protein>